<protein>
    <recommendedName>
        <fullName evidence="5">Peptidase S1 domain-containing protein</fullName>
    </recommendedName>
</protein>
<dbReference type="EMBL" id="JNBY01000175">
    <property type="protein sequence ID" value="KDN80473.1"/>
    <property type="molecule type" value="Genomic_DNA"/>
</dbReference>
<feature type="region of interest" description="Disordered" evidence="1">
    <location>
        <begin position="32"/>
        <end position="56"/>
    </location>
</feature>
<keyword evidence="2" id="KW-0732">Signal</keyword>
<comment type="caution">
    <text evidence="3">The sequence shown here is derived from an EMBL/GenBank/DDBJ whole genome shotgun (WGS) entry which is preliminary data.</text>
</comment>
<feature type="signal peptide" evidence="2">
    <location>
        <begin position="1"/>
        <end position="28"/>
    </location>
</feature>
<evidence type="ECO:0008006" key="5">
    <source>
        <dbReference type="Google" id="ProtNLM"/>
    </source>
</evidence>
<proteinExistence type="predicted"/>
<dbReference type="OrthoDB" id="4079607at2"/>
<dbReference type="SUPFAM" id="SSF50494">
    <property type="entry name" value="Trypsin-like serine proteases"/>
    <property type="match status" value="1"/>
</dbReference>
<dbReference type="Proteomes" id="UP000027178">
    <property type="component" value="Unassembled WGS sequence"/>
</dbReference>
<name>A0A066YG52_9ACTN</name>
<evidence type="ECO:0000256" key="1">
    <source>
        <dbReference type="SAM" id="MobiDB-lite"/>
    </source>
</evidence>
<dbReference type="Gene3D" id="2.40.10.10">
    <property type="entry name" value="Trypsin-like serine proteases"/>
    <property type="match status" value="2"/>
</dbReference>
<evidence type="ECO:0000313" key="3">
    <source>
        <dbReference type="EMBL" id="KDN80473.1"/>
    </source>
</evidence>
<feature type="compositionally biased region" description="Polar residues" evidence="1">
    <location>
        <begin position="308"/>
        <end position="317"/>
    </location>
</feature>
<dbReference type="HOGENOM" id="CLU_677536_0_0_11"/>
<feature type="compositionally biased region" description="Polar residues" evidence="1">
    <location>
        <begin position="264"/>
        <end position="284"/>
    </location>
</feature>
<dbReference type="RefSeq" id="WP_035875994.1">
    <property type="nucleotide sequence ID" value="NZ_KK853998.1"/>
</dbReference>
<feature type="region of interest" description="Disordered" evidence="1">
    <location>
        <begin position="248"/>
        <end position="331"/>
    </location>
</feature>
<dbReference type="InterPro" id="IPR009003">
    <property type="entry name" value="Peptidase_S1_PA"/>
</dbReference>
<dbReference type="InterPro" id="IPR043504">
    <property type="entry name" value="Peptidase_S1_PA_chymotrypsin"/>
</dbReference>
<evidence type="ECO:0000256" key="2">
    <source>
        <dbReference type="SAM" id="SignalP"/>
    </source>
</evidence>
<keyword evidence="4" id="KW-1185">Reference proteome</keyword>
<evidence type="ECO:0000313" key="4">
    <source>
        <dbReference type="Proteomes" id="UP000027178"/>
    </source>
</evidence>
<dbReference type="PATRIC" id="fig|1348663.4.peg.7481"/>
<dbReference type="AlphaFoldDB" id="A0A066YG52"/>
<organism evidence="3 4">
    <name type="scientific">Kitasatospora cheerisanensis KCTC 2395</name>
    <dbReference type="NCBI Taxonomy" id="1348663"/>
    <lineage>
        <taxon>Bacteria</taxon>
        <taxon>Bacillati</taxon>
        <taxon>Actinomycetota</taxon>
        <taxon>Actinomycetes</taxon>
        <taxon>Kitasatosporales</taxon>
        <taxon>Streptomycetaceae</taxon>
        <taxon>Kitasatospora</taxon>
    </lineage>
</organism>
<feature type="compositionally biased region" description="Low complexity" evidence="1">
    <location>
        <begin position="287"/>
        <end position="305"/>
    </location>
</feature>
<feature type="chain" id="PRO_5001631417" description="Peptidase S1 domain-containing protein" evidence="2">
    <location>
        <begin position="29"/>
        <end position="406"/>
    </location>
</feature>
<sequence length="406" mass="41757">MRKSKIRALMAASTAALALGFIAPAAHARTDVNDQSSKLPAVETGVDRNNDTAPYSGGGRFYTAPSGGCSTGFGVHKSGEPATTAMLTVAHCFDAVGDEAFADSGNSHPIGTVSTLDAYQDAALVTMPSGANIFDGPAGPGAFHKQVIGVHRPQVGDSLCVSGATSGIKCGLRVSSITDSGAVALDWSWFSEPPFHGGDSGGPLFVLGPKPGTVYAAGLVHGYIGTPMFSIPEVVNICNALNATKTEINVPPGERSNQADECGTPQSGAPASPEPQTDPTSGPNSGPRPDQSPASPAPQSQILPPDDGSTTKPSTVTGIVKADPMPLREGPGLGHPRIRDLQQGMTVTVDCFTDGGQQLWGWGGQSPYWDHATVQIGDRTLTGYLADVWVDTGVSIDRTGIPRCAN</sequence>
<reference evidence="3 4" key="1">
    <citation type="submission" date="2014-05" db="EMBL/GenBank/DDBJ databases">
        <title>Draft Genome Sequence of Kitasatospora cheerisanensis KCTC 2395.</title>
        <authorList>
            <person name="Nam D.H."/>
        </authorList>
    </citation>
    <scope>NUCLEOTIDE SEQUENCE [LARGE SCALE GENOMIC DNA]</scope>
    <source>
        <strain evidence="3 4">KCTC 2395</strain>
    </source>
</reference>
<gene>
    <name evidence="3" type="ORF">KCH_77610</name>
</gene>
<accession>A0A066YG52</accession>